<proteinExistence type="predicted"/>
<sequence>MVVVVVWVVWRPDPAARVLARGPSAADRTFDYLISSPSPPSDWPVCCYDIFWGKILKVKFSSTQHHHTDKQEIDNEGVVCLPTIQKYRSMQGTLCKFNVSVNLEHSA</sequence>
<reference evidence="1 2" key="1">
    <citation type="journal article" date="2023" name="Nucleic Acids Res.">
        <title>The hologenome of Daphnia magna reveals possible DNA methylation and microbiome-mediated evolution of the host genome.</title>
        <authorList>
            <person name="Chaturvedi A."/>
            <person name="Li X."/>
            <person name="Dhandapani V."/>
            <person name="Marshall H."/>
            <person name="Kissane S."/>
            <person name="Cuenca-Cambronero M."/>
            <person name="Asole G."/>
            <person name="Calvet F."/>
            <person name="Ruiz-Romero M."/>
            <person name="Marangio P."/>
            <person name="Guigo R."/>
            <person name="Rago D."/>
            <person name="Mirbahai L."/>
            <person name="Eastwood N."/>
            <person name="Colbourne J.K."/>
            <person name="Zhou J."/>
            <person name="Mallon E."/>
            <person name="Orsini L."/>
        </authorList>
    </citation>
    <scope>NUCLEOTIDE SEQUENCE [LARGE SCALE GENOMIC DNA]</scope>
    <source>
        <strain evidence="1">LRV0_1</strain>
    </source>
</reference>
<dbReference type="Proteomes" id="UP001234178">
    <property type="component" value="Unassembled WGS sequence"/>
</dbReference>
<protein>
    <submittedName>
        <fullName evidence="1">Uncharacterized protein</fullName>
    </submittedName>
</protein>
<keyword evidence="2" id="KW-1185">Reference proteome</keyword>
<name>A0ABR0AA17_9CRUS</name>
<gene>
    <name evidence="1" type="ORF">OUZ56_007468</name>
</gene>
<evidence type="ECO:0000313" key="2">
    <source>
        <dbReference type="Proteomes" id="UP001234178"/>
    </source>
</evidence>
<evidence type="ECO:0000313" key="1">
    <source>
        <dbReference type="EMBL" id="KAK4021981.1"/>
    </source>
</evidence>
<organism evidence="1 2">
    <name type="scientific">Daphnia magna</name>
    <dbReference type="NCBI Taxonomy" id="35525"/>
    <lineage>
        <taxon>Eukaryota</taxon>
        <taxon>Metazoa</taxon>
        <taxon>Ecdysozoa</taxon>
        <taxon>Arthropoda</taxon>
        <taxon>Crustacea</taxon>
        <taxon>Branchiopoda</taxon>
        <taxon>Diplostraca</taxon>
        <taxon>Cladocera</taxon>
        <taxon>Anomopoda</taxon>
        <taxon>Daphniidae</taxon>
        <taxon>Daphnia</taxon>
    </lineage>
</organism>
<dbReference type="EMBL" id="JAOYFB010000037">
    <property type="protein sequence ID" value="KAK4021981.1"/>
    <property type="molecule type" value="Genomic_DNA"/>
</dbReference>
<comment type="caution">
    <text evidence="1">The sequence shown here is derived from an EMBL/GenBank/DDBJ whole genome shotgun (WGS) entry which is preliminary data.</text>
</comment>
<accession>A0ABR0AA17</accession>